<keyword evidence="1" id="KW-0732">Signal</keyword>
<protein>
    <recommendedName>
        <fullName evidence="3">ScyD/ScyE family protein</fullName>
    </recommendedName>
</protein>
<reference evidence="2" key="1">
    <citation type="submission" date="2016-03" db="EMBL/GenBank/DDBJ databases">
        <authorList>
            <person name="Ploux O."/>
        </authorList>
    </citation>
    <scope>NUCLEOTIDE SEQUENCE</scope>
    <source>
        <strain evidence="2">UC1</strain>
    </source>
</reference>
<sequence>MKKSRALWAGFAALALVLATPTMASAGQKPKPAPDPVVKSSQVVAPFNLDLAGKKVYVADGFVGIVGTLSADGSITPTANPAPGASGVELSRDGRTLAFTTTEGEMEITGSGLNLWGARGSKVYADTLAYETANNPDQTIAYGVANPSACVSEALTAAGFPVSYTGLVDSHAYSVTQWGRKWVVADAGANALLTVDSRGNVGTLAVLPAQPTTITAAMATALGLPDCVVGVAYRFEAVPTDVEVGRDGMLYVTTLPGGPESPVLGARGALWRVNPWTGTATQIASGFLGATNLAIGQRGEIYVAEYFASTISVVKNGKKSHYLDLTNVVAVESGPGGSLWAGTTISLDPTAPQVPGTIVEIVNGKWHKKATLRD</sequence>
<dbReference type="Gene3D" id="2.130.10.10">
    <property type="entry name" value="YVTN repeat-like/Quinoprotein amine dehydrogenase"/>
    <property type="match status" value="1"/>
</dbReference>
<evidence type="ECO:0008006" key="3">
    <source>
        <dbReference type="Google" id="ProtNLM"/>
    </source>
</evidence>
<feature type="chain" id="PRO_5012712193" description="ScyD/ScyE family protein" evidence="1">
    <location>
        <begin position="27"/>
        <end position="374"/>
    </location>
</feature>
<gene>
    <name evidence="2" type="ORF">MIPYR_10480</name>
</gene>
<dbReference type="RefSeq" id="WP_295573120.1">
    <property type="nucleotide sequence ID" value="NZ_FLQR01000001.1"/>
</dbReference>
<dbReference type="InterPro" id="IPR048031">
    <property type="entry name" value="ScyD/ScyE-like"/>
</dbReference>
<dbReference type="SUPFAM" id="SSF63829">
    <property type="entry name" value="Calcium-dependent phosphotriesterase"/>
    <property type="match status" value="1"/>
</dbReference>
<name>A0A1Y5NVS4_9MICO</name>
<dbReference type="EMBL" id="FLQR01000001">
    <property type="protein sequence ID" value="SBS70435.1"/>
    <property type="molecule type" value="Genomic_DNA"/>
</dbReference>
<dbReference type="NCBIfam" id="NF033206">
    <property type="entry name" value="ScyE_fam"/>
    <property type="match status" value="1"/>
</dbReference>
<evidence type="ECO:0000256" key="1">
    <source>
        <dbReference type="SAM" id="SignalP"/>
    </source>
</evidence>
<organism evidence="2">
    <name type="scientific">uncultured Microbacterium sp</name>
    <dbReference type="NCBI Taxonomy" id="191216"/>
    <lineage>
        <taxon>Bacteria</taxon>
        <taxon>Bacillati</taxon>
        <taxon>Actinomycetota</taxon>
        <taxon>Actinomycetes</taxon>
        <taxon>Micrococcales</taxon>
        <taxon>Microbacteriaceae</taxon>
        <taxon>Microbacterium</taxon>
        <taxon>environmental samples</taxon>
    </lineage>
</organism>
<accession>A0A1Y5NVS4</accession>
<feature type="signal peptide" evidence="1">
    <location>
        <begin position="1"/>
        <end position="26"/>
    </location>
</feature>
<evidence type="ECO:0000313" key="2">
    <source>
        <dbReference type="EMBL" id="SBS70435.1"/>
    </source>
</evidence>
<dbReference type="InterPro" id="IPR015943">
    <property type="entry name" value="WD40/YVTN_repeat-like_dom_sf"/>
</dbReference>
<proteinExistence type="predicted"/>
<dbReference type="AlphaFoldDB" id="A0A1Y5NVS4"/>